<keyword evidence="2" id="KW-1185">Reference proteome</keyword>
<dbReference type="EMBL" id="JABBNI010000006">
    <property type="protein sequence ID" value="NMM61619.1"/>
    <property type="molecule type" value="Genomic_DNA"/>
</dbReference>
<gene>
    <name evidence="1" type="ORF">HBE96_02700</name>
</gene>
<evidence type="ECO:0000313" key="1">
    <source>
        <dbReference type="EMBL" id="NMM61619.1"/>
    </source>
</evidence>
<sequence length="62" mass="7233">MKEGNLELAQKDIDEALNTIQYMEENLCKENLPKEVILEKFKILTEKVSKLEIILKEEGLLE</sequence>
<reference evidence="1 2" key="2">
    <citation type="submission" date="2020-06" db="EMBL/GenBank/DDBJ databases">
        <title>Complete Genome Sequence of Clostridium muelleri sp. nov. P21T, an Acid-Alcohol Producing Acetogen Isolated from Old Hay.</title>
        <authorList>
            <person name="Duncan K.E."/>
            <person name="Tanner R.S."/>
        </authorList>
    </citation>
    <scope>NUCLEOTIDE SEQUENCE [LARGE SCALE GENOMIC DNA]</scope>
    <source>
        <strain evidence="1 2">P21</strain>
    </source>
</reference>
<evidence type="ECO:0000313" key="2">
    <source>
        <dbReference type="Proteomes" id="UP000537131"/>
    </source>
</evidence>
<reference evidence="1 2" key="1">
    <citation type="submission" date="2020-04" db="EMBL/GenBank/DDBJ databases">
        <authorList>
            <person name="Doyle D.A."/>
        </authorList>
    </citation>
    <scope>NUCLEOTIDE SEQUENCE [LARGE SCALE GENOMIC DNA]</scope>
    <source>
        <strain evidence="1 2">P21</strain>
    </source>
</reference>
<accession>A0A7Y0HL71</accession>
<proteinExistence type="predicted"/>
<dbReference type="RefSeq" id="WP_169296226.1">
    <property type="nucleotide sequence ID" value="NZ_JABBNI010000006.1"/>
</dbReference>
<dbReference type="AlphaFoldDB" id="A0A7Y0HL71"/>
<name>A0A7Y0HL71_9CLOT</name>
<comment type="caution">
    <text evidence="1">The sequence shown here is derived from an EMBL/GenBank/DDBJ whole genome shotgun (WGS) entry which is preliminary data.</text>
</comment>
<dbReference type="Proteomes" id="UP000537131">
    <property type="component" value="Unassembled WGS sequence"/>
</dbReference>
<protein>
    <submittedName>
        <fullName evidence="1">Uncharacterized protein</fullName>
    </submittedName>
</protein>
<organism evidence="1 2">
    <name type="scientific">Clostridium muellerianum</name>
    <dbReference type="NCBI Taxonomy" id="2716538"/>
    <lineage>
        <taxon>Bacteria</taxon>
        <taxon>Bacillati</taxon>
        <taxon>Bacillota</taxon>
        <taxon>Clostridia</taxon>
        <taxon>Eubacteriales</taxon>
        <taxon>Clostridiaceae</taxon>
        <taxon>Clostridium</taxon>
    </lineage>
</organism>